<reference evidence="2 3" key="1">
    <citation type="submission" date="2019-05" db="EMBL/GenBank/DDBJ databases">
        <authorList>
            <person name="Bortz R.L."/>
            <person name="Chamarti P."/>
            <person name="Chen A."/>
            <person name="Green M."/>
            <person name="Imtiaz R.Z."/>
            <person name="Johnson B."/>
            <person name="Patel V."/>
            <person name="Skrocki B.M."/>
            <person name="Butela K.A."/>
            <person name="Garlena R.A."/>
            <person name="Russell D.A."/>
            <person name="Pope W.H."/>
            <person name="Jacobs-Sera D."/>
            <person name="Hatfull G.F."/>
        </authorList>
    </citation>
    <scope>NUCLEOTIDE SEQUENCE [LARGE SCALE GENOMIC DNA]</scope>
</reference>
<dbReference type="KEGG" id="vg:77929984"/>
<sequence>MTTETYRQPDGSTDFIPDPRIARTERRRAKNRVGRKSRRTNRIRARR</sequence>
<protein>
    <submittedName>
        <fullName evidence="2">Uncharacterized protein</fullName>
    </submittedName>
</protein>
<organism evidence="2 3">
    <name type="scientific">Gordonia phage Sekhmet</name>
    <dbReference type="NCBI Taxonomy" id="2591209"/>
    <lineage>
        <taxon>Viruses</taxon>
        <taxon>Duplodnaviria</taxon>
        <taxon>Heunggongvirae</taxon>
        <taxon>Uroviricota</taxon>
        <taxon>Caudoviricetes</taxon>
        <taxon>Beenievirus</taxon>
        <taxon>Beenievirus sekhmet</taxon>
    </lineage>
</organism>
<accession>A0A514DIE7</accession>
<feature type="compositionally biased region" description="Basic residues" evidence="1">
    <location>
        <begin position="25"/>
        <end position="47"/>
    </location>
</feature>
<dbReference type="Proteomes" id="UP000320284">
    <property type="component" value="Segment"/>
</dbReference>
<dbReference type="RefSeq" id="YP_010654140.1">
    <property type="nucleotide sequence ID" value="NC_070807.1"/>
</dbReference>
<keyword evidence="3" id="KW-1185">Reference proteome</keyword>
<evidence type="ECO:0000256" key="1">
    <source>
        <dbReference type="SAM" id="MobiDB-lite"/>
    </source>
</evidence>
<dbReference type="EMBL" id="MK937609">
    <property type="protein sequence ID" value="QDH93390.1"/>
    <property type="molecule type" value="Genomic_DNA"/>
</dbReference>
<evidence type="ECO:0000313" key="2">
    <source>
        <dbReference type="EMBL" id="QDH93390.1"/>
    </source>
</evidence>
<dbReference type="GeneID" id="77929984"/>
<feature type="region of interest" description="Disordered" evidence="1">
    <location>
        <begin position="1"/>
        <end position="47"/>
    </location>
</feature>
<name>A0A514DIE7_9CAUD</name>
<evidence type="ECO:0000313" key="3">
    <source>
        <dbReference type="Proteomes" id="UP000320284"/>
    </source>
</evidence>
<gene>
    <name evidence="2" type="primary">52</name>
    <name evidence="2" type="ORF">SEA_SEKHMET_52</name>
</gene>
<proteinExistence type="predicted"/>